<evidence type="ECO:0000313" key="2">
    <source>
        <dbReference type="EMBL" id="CAJ0603874.1"/>
    </source>
</evidence>
<feature type="compositionally biased region" description="Basic and acidic residues" evidence="1">
    <location>
        <begin position="302"/>
        <end position="314"/>
    </location>
</feature>
<accession>A0AA36M8Z4</accession>
<keyword evidence="3" id="KW-1185">Reference proteome</keyword>
<proteinExistence type="predicted"/>
<feature type="region of interest" description="Disordered" evidence="1">
    <location>
        <begin position="119"/>
        <end position="139"/>
    </location>
</feature>
<feature type="region of interest" description="Disordered" evidence="1">
    <location>
        <begin position="284"/>
        <end position="315"/>
    </location>
</feature>
<dbReference type="Proteomes" id="UP001176961">
    <property type="component" value="Unassembled WGS sequence"/>
</dbReference>
<reference evidence="2" key="1">
    <citation type="submission" date="2023-07" db="EMBL/GenBank/DDBJ databases">
        <authorList>
            <consortium name="CYATHOMIX"/>
        </authorList>
    </citation>
    <scope>NUCLEOTIDE SEQUENCE</scope>
    <source>
        <strain evidence="2">N/A</strain>
    </source>
</reference>
<dbReference type="EMBL" id="CATQJL010000305">
    <property type="protein sequence ID" value="CAJ0603874.1"/>
    <property type="molecule type" value="Genomic_DNA"/>
</dbReference>
<organism evidence="2 3">
    <name type="scientific">Cylicocyclus nassatus</name>
    <name type="common">Nematode worm</name>
    <dbReference type="NCBI Taxonomy" id="53992"/>
    <lineage>
        <taxon>Eukaryota</taxon>
        <taxon>Metazoa</taxon>
        <taxon>Ecdysozoa</taxon>
        <taxon>Nematoda</taxon>
        <taxon>Chromadorea</taxon>
        <taxon>Rhabditida</taxon>
        <taxon>Rhabditina</taxon>
        <taxon>Rhabditomorpha</taxon>
        <taxon>Strongyloidea</taxon>
        <taxon>Strongylidae</taxon>
        <taxon>Cylicocyclus</taxon>
    </lineage>
</organism>
<evidence type="ECO:0000313" key="3">
    <source>
        <dbReference type="Proteomes" id="UP001176961"/>
    </source>
</evidence>
<comment type="caution">
    <text evidence="2">The sequence shown here is derived from an EMBL/GenBank/DDBJ whole genome shotgun (WGS) entry which is preliminary data.</text>
</comment>
<dbReference type="AlphaFoldDB" id="A0AA36M8Z4"/>
<gene>
    <name evidence="2" type="ORF">CYNAS_LOCUS15857</name>
</gene>
<name>A0AA36M8Z4_CYLNA</name>
<evidence type="ECO:0000256" key="1">
    <source>
        <dbReference type="SAM" id="MobiDB-lite"/>
    </source>
</evidence>
<protein>
    <submittedName>
        <fullName evidence="2">Uncharacterized protein</fullName>
    </submittedName>
</protein>
<sequence length="366" mass="42248">MHELSVLSQYMQREEGLLVDNLQKWRALVYSIAKRALLKKTTKNLLERGTIEAYVNDEIERIDTDFLNKYPNKDDRLLSAYNPRAFADFSLDRCSEGDDERQQLLDWHLFRDLARTTSYEESPPDLRDPELTLSLEDAPESSEGDLRRYSLAKRYDNFDWNNAVHSSITCFYNEMKQALDAQLVNKPHQFRNIDLLALDKHIILDVIEFNGDFENGFVDYVPNANFFNRGCPNCFIMEGDILDSNLRQQQILDSIEVLSSVTSLTSRIACVSIILYLRHKMRSHPPSKQRRPQTQFSAAKRLSREERSNIETESPHNIMTVRRNGPSILTVKLQQLALQWMHLAPGLGLDPGVPSNLAREGSLMKQ</sequence>